<proteinExistence type="predicted"/>
<keyword evidence="2" id="KW-1185">Reference proteome</keyword>
<evidence type="ECO:0000313" key="2">
    <source>
        <dbReference type="Proteomes" id="UP001458880"/>
    </source>
</evidence>
<accession>A0AAW1IZ97</accession>
<dbReference type="EMBL" id="JASPKY010000472">
    <property type="protein sequence ID" value="KAK9695713.1"/>
    <property type="molecule type" value="Genomic_DNA"/>
</dbReference>
<protein>
    <submittedName>
        <fullName evidence="1">Uncharacterized protein</fullName>
    </submittedName>
</protein>
<dbReference type="Proteomes" id="UP001458880">
    <property type="component" value="Unassembled WGS sequence"/>
</dbReference>
<reference evidence="1 2" key="1">
    <citation type="journal article" date="2024" name="BMC Genomics">
        <title>De novo assembly and annotation of Popillia japonica's genome with initial clues to its potential as an invasive pest.</title>
        <authorList>
            <person name="Cucini C."/>
            <person name="Boschi S."/>
            <person name="Funari R."/>
            <person name="Cardaioli E."/>
            <person name="Iannotti N."/>
            <person name="Marturano G."/>
            <person name="Paoli F."/>
            <person name="Bruttini M."/>
            <person name="Carapelli A."/>
            <person name="Frati F."/>
            <person name="Nardi F."/>
        </authorList>
    </citation>
    <scope>NUCLEOTIDE SEQUENCE [LARGE SCALE GENOMIC DNA]</scope>
    <source>
        <strain evidence="1">DMR45628</strain>
    </source>
</reference>
<sequence length="96" mass="11166">MKISRRILSKAALEAARGELEMETWDQVLNSNEVNLCYNKFLDVVVTSMSANTKKRMVTTGITNKKWLTDRIKIMSRIKLYEGAQHDRIDKNVYNE</sequence>
<dbReference type="AlphaFoldDB" id="A0AAW1IZ97"/>
<organism evidence="1 2">
    <name type="scientific">Popillia japonica</name>
    <name type="common">Japanese beetle</name>
    <dbReference type="NCBI Taxonomy" id="7064"/>
    <lineage>
        <taxon>Eukaryota</taxon>
        <taxon>Metazoa</taxon>
        <taxon>Ecdysozoa</taxon>
        <taxon>Arthropoda</taxon>
        <taxon>Hexapoda</taxon>
        <taxon>Insecta</taxon>
        <taxon>Pterygota</taxon>
        <taxon>Neoptera</taxon>
        <taxon>Endopterygota</taxon>
        <taxon>Coleoptera</taxon>
        <taxon>Polyphaga</taxon>
        <taxon>Scarabaeiformia</taxon>
        <taxon>Scarabaeidae</taxon>
        <taxon>Rutelinae</taxon>
        <taxon>Popillia</taxon>
    </lineage>
</organism>
<name>A0AAW1IZ97_POPJA</name>
<gene>
    <name evidence="1" type="ORF">QE152_g32385</name>
</gene>
<comment type="caution">
    <text evidence="1">The sequence shown here is derived from an EMBL/GenBank/DDBJ whole genome shotgun (WGS) entry which is preliminary data.</text>
</comment>
<evidence type="ECO:0000313" key="1">
    <source>
        <dbReference type="EMBL" id="KAK9695713.1"/>
    </source>
</evidence>